<dbReference type="Proteomes" id="UP001054945">
    <property type="component" value="Unassembled WGS sequence"/>
</dbReference>
<keyword evidence="1" id="KW-1133">Transmembrane helix</keyword>
<keyword evidence="1" id="KW-0812">Transmembrane</keyword>
<evidence type="ECO:0000313" key="2">
    <source>
        <dbReference type="EMBL" id="GIY58708.1"/>
    </source>
</evidence>
<dbReference type="AlphaFoldDB" id="A0AAV4ULN5"/>
<reference evidence="2 3" key="1">
    <citation type="submission" date="2021-06" db="EMBL/GenBank/DDBJ databases">
        <title>Caerostris extrusa draft genome.</title>
        <authorList>
            <person name="Kono N."/>
            <person name="Arakawa K."/>
        </authorList>
    </citation>
    <scope>NUCLEOTIDE SEQUENCE [LARGE SCALE GENOMIC DNA]</scope>
</reference>
<dbReference type="GO" id="GO:0016491">
    <property type="term" value="F:oxidoreductase activity"/>
    <property type="evidence" value="ECO:0007669"/>
    <property type="project" value="TreeGrafter"/>
</dbReference>
<dbReference type="SUPFAM" id="SSF51735">
    <property type="entry name" value="NAD(P)-binding Rossmann-fold domains"/>
    <property type="match status" value="1"/>
</dbReference>
<accession>A0AAV4ULN5</accession>
<keyword evidence="1" id="KW-0472">Membrane</keyword>
<keyword evidence="3" id="KW-1185">Reference proteome</keyword>
<comment type="caution">
    <text evidence="2">The sequence shown here is derived from an EMBL/GenBank/DDBJ whole genome shotgun (WGS) entry which is preliminary data.</text>
</comment>
<dbReference type="PANTHER" id="PTHR43313">
    <property type="entry name" value="SHORT-CHAIN DEHYDROGENASE/REDUCTASE FAMILY 9C"/>
    <property type="match status" value="1"/>
</dbReference>
<evidence type="ECO:0000313" key="3">
    <source>
        <dbReference type="Proteomes" id="UP001054945"/>
    </source>
</evidence>
<dbReference type="GO" id="GO:0008202">
    <property type="term" value="P:steroid metabolic process"/>
    <property type="evidence" value="ECO:0007669"/>
    <property type="project" value="TreeGrafter"/>
</dbReference>
<dbReference type="EMBL" id="BPLR01013091">
    <property type="protein sequence ID" value="GIY58708.1"/>
    <property type="molecule type" value="Genomic_DNA"/>
</dbReference>
<evidence type="ECO:0000256" key="1">
    <source>
        <dbReference type="SAM" id="Phobius"/>
    </source>
</evidence>
<protein>
    <submittedName>
        <fullName evidence="2">Uncharacterized protein</fullName>
    </submittedName>
</protein>
<dbReference type="Pfam" id="PF00106">
    <property type="entry name" value="adh_short"/>
    <property type="match status" value="1"/>
</dbReference>
<dbReference type="InterPro" id="IPR002347">
    <property type="entry name" value="SDR_fam"/>
</dbReference>
<sequence length="222" mass="24836">MLNTAVTQSVSLILLGSIGYLTYDSIGTLYLLVAGFSCFFYVSFLLAKFCRQCFAQVPVSSSNKAVFITGCDKGFGQMLARRLDGMGYKVFAGCLEPQGREVQKLKDTVSSNLVIVPLDVTKDESAKEAFQTVKSQLGNCELWALVNNAGVIERGVSSPATQVQRESRHHKQRGWSSHFFWFRSLLHEQACSYILQRWPQTRNEEIWGESYNSGTVLLPVKL</sequence>
<organism evidence="2 3">
    <name type="scientific">Caerostris extrusa</name>
    <name type="common">Bark spider</name>
    <name type="synonym">Caerostris bankana</name>
    <dbReference type="NCBI Taxonomy" id="172846"/>
    <lineage>
        <taxon>Eukaryota</taxon>
        <taxon>Metazoa</taxon>
        <taxon>Ecdysozoa</taxon>
        <taxon>Arthropoda</taxon>
        <taxon>Chelicerata</taxon>
        <taxon>Arachnida</taxon>
        <taxon>Araneae</taxon>
        <taxon>Araneomorphae</taxon>
        <taxon>Entelegynae</taxon>
        <taxon>Araneoidea</taxon>
        <taxon>Araneidae</taxon>
        <taxon>Caerostris</taxon>
    </lineage>
</organism>
<dbReference type="PANTHER" id="PTHR43313:SF36">
    <property type="entry name" value="D-BETA-HYDROXYBUTYRATE DEHYDROGENASE, MITOCHONDRIAL"/>
    <property type="match status" value="1"/>
</dbReference>
<proteinExistence type="predicted"/>
<name>A0AAV4ULN5_CAEEX</name>
<dbReference type="InterPro" id="IPR036291">
    <property type="entry name" value="NAD(P)-bd_dom_sf"/>
</dbReference>
<gene>
    <name evidence="2" type="primary">Rdh7</name>
    <name evidence="2" type="ORF">CEXT_36871</name>
</gene>
<feature type="transmembrane region" description="Helical" evidence="1">
    <location>
        <begin position="29"/>
        <end position="47"/>
    </location>
</feature>
<dbReference type="Gene3D" id="3.40.50.720">
    <property type="entry name" value="NAD(P)-binding Rossmann-like Domain"/>
    <property type="match status" value="1"/>
</dbReference>